<dbReference type="InterPro" id="IPR039421">
    <property type="entry name" value="Type_1_exporter"/>
</dbReference>
<dbReference type="GO" id="GO:0030253">
    <property type="term" value="P:protein secretion by the type I secretion system"/>
    <property type="evidence" value="ECO:0007669"/>
    <property type="project" value="InterPro"/>
</dbReference>
<dbReference type="RefSeq" id="WP_183612953.1">
    <property type="nucleotide sequence ID" value="NZ_JACICY010000004.1"/>
</dbReference>
<protein>
    <submittedName>
        <fullName evidence="13">Subfamily B ATP-binding cassette protein HlyB/CyaB</fullName>
    </submittedName>
</protein>
<evidence type="ECO:0000256" key="3">
    <source>
        <dbReference type="ARBA" id="ARBA00022475"/>
    </source>
</evidence>
<dbReference type="Gene3D" id="1.20.1560.10">
    <property type="entry name" value="ABC transporter type 1, transmembrane domain"/>
    <property type="match status" value="1"/>
</dbReference>
<keyword evidence="2" id="KW-0813">Transport</keyword>
<dbReference type="GO" id="GO:0005886">
    <property type="term" value="C:plasma membrane"/>
    <property type="evidence" value="ECO:0007669"/>
    <property type="project" value="UniProtKB-SubCell"/>
</dbReference>
<evidence type="ECO:0000256" key="2">
    <source>
        <dbReference type="ARBA" id="ARBA00022448"/>
    </source>
</evidence>
<evidence type="ECO:0000259" key="10">
    <source>
        <dbReference type="PROSITE" id="PS50893"/>
    </source>
</evidence>
<dbReference type="CDD" id="cd18588">
    <property type="entry name" value="ABC_6TM_CyaB_HlyB_like"/>
    <property type="match status" value="1"/>
</dbReference>
<dbReference type="Pfam" id="PF00005">
    <property type="entry name" value="ABC_tran"/>
    <property type="match status" value="1"/>
</dbReference>
<dbReference type="GO" id="GO:0016887">
    <property type="term" value="F:ATP hydrolysis activity"/>
    <property type="evidence" value="ECO:0007669"/>
    <property type="project" value="InterPro"/>
</dbReference>
<dbReference type="PROSITE" id="PS00211">
    <property type="entry name" value="ABC_TRANSPORTER_1"/>
    <property type="match status" value="1"/>
</dbReference>
<feature type="domain" description="ABC transmembrane type-1" evidence="11">
    <location>
        <begin position="175"/>
        <end position="454"/>
    </location>
</feature>
<dbReference type="GO" id="GO:0005524">
    <property type="term" value="F:ATP binding"/>
    <property type="evidence" value="ECO:0007669"/>
    <property type="project" value="UniProtKB-KW"/>
</dbReference>
<evidence type="ECO:0000259" key="12">
    <source>
        <dbReference type="PROSITE" id="PS50990"/>
    </source>
</evidence>
<keyword evidence="8 9" id="KW-0472">Membrane</keyword>
<dbReference type="PROSITE" id="PS50990">
    <property type="entry name" value="PEPTIDASE_C39"/>
    <property type="match status" value="1"/>
</dbReference>
<dbReference type="GO" id="GO:0034040">
    <property type="term" value="F:ATPase-coupled lipid transmembrane transporter activity"/>
    <property type="evidence" value="ECO:0007669"/>
    <property type="project" value="TreeGrafter"/>
</dbReference>
<evidence type="ECO:0000259" key="11">
    <source>
        <dbReference type="PROSITE" id="PS50929"/>
    </source>
</evidence>
<evidence type="ECO:0000256" key="5">
    <source>
        <dbReference type="ARBA" id="ARBA00022741"/>
    </source>
</evidence>
<feature type="domain" description="ABC transporter" evidence="10">
    <location>
        <begin position="487"/>
        <end position="722"/>
    </location>
</feature>
<dbReference type="GO" id="GO:0008233">
    <property type="term" value="F:peptidase activity"/>
    <property type="evidence" value="ECO:0007669"/>
    <property type="project" value="InterPro"/>
</dbReference>
<feature type="transmembrane region" description="Helical" evidence="9">
    <location>
        <begin position="175"/>
        <end position="197"/>
    </location>
</feature>
<evidence type="ECO:0000256" key="9">
    <source>
        <dbReference type="SAM" id="Phobius"/>
    </source>
</evidence>
<dbReference type="SUPFAM" id="SSF90123">
    <property type="entry name" value="ABC transporter transmembrane region"/>
    <property type="match status" value="1"/>
</dbReference>
<name>A0A7W5ZYN5_9SPHN</name>
<dbReference type="PROSITE" id="PS50929">
    <property type="entry name" value="ABC_TM1F"/>
    <property type="match status" value="1"/>
</dbReference>
<keyword evidence="4 9" id="KW-0812">Transmembrane</keyword>
<dbReference type="EMBL" id="JACICY010000004">
    <property type="protein sequence ID" value="MBB3860677.1"/>
    <property type="molecule type" value="Genomic_DNA"/>
</dbReference>
<keyword evidence="3" id="KW-1003">Cell membrane</keyword>
<dbReference type="InterPro" id="IPR005074">
    <property type="entry name" value="Peptidase_C39"/>
</dbReference>
<dbReference type="InterPro" id="IPR003593">
    <property type="entry name" value="AAA+_ATPase"/>
</dbReference>
<proteinExistence type="predicted"/>
<keyword evidence="5" id="KW-0547">Nucleotide-binding</keyword>
<keyword evidence="14" id="KW-1185">Reference proteome</keyword>
<dbReference type="PANTHER" id="PTHR24221">
    <property type="entry name" value="ATP-BINDING CASSETTE SUB-FAMILY B"/>
    <property type="match status" value="1"/>
</dbReference>
<dbReference type="InterPro" id="IPR011527">
    <property type="entry name" value="ABC1_TM_dom"/>
</dbReference>
<dbReference type="InterPro" id="IPR027417">
    <property type="entry name" value="P-loop_NTPase"/>
</dbReference>
<dbReference type="Pfam" id="PF03412">
    <property type="entry name" value="Peptidase_C39"/>
    <property type="match status" value="1"/>
</dbReference>
<feature type="transmembrane region" description="Helical" evidence="9">
    <location>
        <begin position="311"/>
        <end position="330"/>
    </location>
</feature>
<dbReference type="FunFam" id="3.40.50.300:FF:000299">
    <property type="entry name" value="ABC transporter ATP-binding protein/permease"/>
    <property type="match status" value="1"/>
</dbReference>
<dbReference type="InterPro" id="IPR017871">
    <property type="entry name" value="ABC_transporter-like_CS"/>
</dbReference>
<dbReference type="Proteomes" id="UP000562395">
    <property type="component" value="Unassembled WGS sequence"/>
</dbReference>
<dbReference type="Gene3D" id="3.90.70.10">
    <property type="entry name" value="Cysteine proteinases"/>
    <property type="match status" value="1"/>
</dbReference>
<sequence length="737" mass="80684">MSETQTSSASAQTVGRDTDDSGLIAFAALLAIHRIAIDPAQLRHSLGHFRPIEDGDLLRLAKQQGSEAGIRARAIRTTFDKLETTPLPALANGQQGWFLLGRVSGDEVLVQLTTPEPGTNTLSIRKLTRAELETIWSGELVLVTTRESIAGKSGRFDVSWFVPQIIKYRRLIGEVLLITLAINLLGLAAPLFFQNVVDKVLVHNTIDTLTVLAIGYVAVSVWETAFGWLRTRLYSQTSQKIDVELGAKLFRHLLGLPIGYFEARRVGDIAMRVRQLETIREFLTNASLTVLVDPMFTIVFLVVMYVYSVKLFIISVLTIPCYVLVALLVTKPLQARIEEKFERAAANNALLVESIGGIQTVKASAVEPQWQERWERQLAGYSHASQRVINLGNTGSQLIQLISKLNLAAILYFGAAAVIDRELTVGGLVAFNMFAQRVSGPVIRMAQLWQDFQQVRIAIARLGDVLNQPTEPGSGSRTALPAIKGDIAFEGVKFRYGVDGPWTLDDIQLNIAAGTSLGIVGSSGSGKSTLTKLLQRLYVPQGGRILIDGVDIAQIDPSWLRRQIGVVLQENLLFNRSIRENIALSNPAMPLEAVMEAARLAGAHDFVVRLPQSYDTIVEERGANFSGGQRQRLAIARALVTKPRILILDEATSALDAESEEIIQANLKAMSAGRTVLIIAHRLSAVRQCSQLIALEAGHIVERGTHEELLRAGGRYADLHRRQTGLAMAGIGTETQV</sequence>
<evidence type="ECO:0000256" key="7">
    <source>
        <dbReference type="ARBA" id="ARBA00022989"/>
    </source>
</evidence>
<dbReference type="PROSITE" id="PS50893">
    <property type="entry name" value="ABC_TRANSPORTER_2"/>
    <property type="match status" value="1"/>
</dbReference>
<dbReference type="GO" id="GO:0140359">
    <property type="term" value="F:ABC-type transporter activity"/>
    <property type="evidence" value="ECO:0007669"/>
    <property type="project" value="InterPro"/>
</dbReference>
<evidence type="ECO:0000256" key="1">
    <source>
        <dbReference type="ARBA" id="ARBA00004651"/>
    </source>
</evidence>
<feature type="transmembrane region" description="Helical" evidence="9">
    <location>
        <begin position="282"/>
        <end position="305"/>
    </location>
</feature>
<gene>
    <name evidence="13" type="ORF">GGQ88_001946</name>
</gene>
<evidence type="ECO:0000256" key="8">
    <source>
        <dbReference type="ARBA" id="ARBA00023136"/>
    </source>
</evidence>
<comment type="subcellular location">
    <subcellularLocation>
        <location evidence="1">Cell membrane</location>
        <topology evidence="1">Multi-pass membrane protein</topology>
    </subcellularLocation>
</comment>
<dbReference type="InterPro" id="IPR010132">
    <property type="entry name" value="ATPase_T1SS_HlyB"/>
</dbReference>
<keyword evidence="7 9" id="KW-1133">Transmembrane helix</keyword>
<evidence type="ECO:0000313" key="14">
    <source>
        <dbReference type="Proteomes" id="UP000562395"/>
    </source>
</evidence>
<dbReference type="PANTHER" id="PTHR24221:SF647">
    <property type="entry name" value="BLL6336 PROTEIN"/>
    <property type="match status" value="1"/>
</dbReference>
<dbReference type="Gene3D" id="3.40.50.300">
    <property type="entry name" value="P-loop containing nucleotide triphosphate hydrolases"/>
    <property type="match status" value="1"/>
</dbReference>
<dbReference type="SMART" id="SM00382">
    <property type="entry name" value="AAA"/>
    <property type="match status" value="1"/>
</dbReference>
<evidence type="ECO:0000256" key="6">
    <source>
        <dbReference type="ARBA" id="ARBA00022840"/>
    </source>
</evidence>
<keyword evidence="6 13" id="KW-0067">ATP-binding</keyword>
<feature type="domain" description="Peptidase C39" evidence="12">
    <location>
        <begin position="12"/>
        <end position="143"/>
    </location>
</feature>
<dbReference type="InterPro" id="IPR003439">
    <property type="entry name" value="ABC_transporter-like_ATP-bd"/>
</dbReference>
<accession>A0A7W5ZYN5</accession>
<dbReference type="AlphaFoldDB" id="A0A7W5ZYN5"/>
<dbReference type="Pfam" id="PF00664">
    <property type="entry name" value="ABC_membrane"/>
    <property type="match status" value="1"/>
</dbReference>
<dbReference type="SUPFAM" id="SSF52540">
    <property type="entry name" value="P-loop containing nucleoside triphosphate hydrolases"/>
    <property type="match status" value="1"/>
</dbReference>
<reference evidence="13 14" key="1">
    <citation type="submission" date="2020-08" db="EMBL/GenBank/DDBJ databases">
        <title>Genomic Encyclopedia of Type Strains, Phase IV (KMG-IV): sequencing the most valuable type-strain genomes for metagenomic binning, comparative biology and taxonomic classification.</title>
        <authorList>
            <person name="Goeker M."/>
        </authorList>
    </citation>
    <scope>NUCLEOTIDE SEQUENCE [LARGE SCALE GENOMIC DNA]</scope>
    <source>
        <strain evidence="13 14">DSM 14552</strain>
    </source>
</reference>
<organism evidence="13 14">
    <name type="scientific">Novosphingobium hassiacum</name>
    <dbReference type="NCBI Taxonomy" id="173676"/>
    <lineage>
        <taxon>Bacteria</taxon>
        <taxon>Pseudomonadati</taxon>
        <taxon>Pseudomonadota</taxon>
        <taxon>Alphaproteobacteria</taxon>
        <taxon>Sphingomonadales</taxon>
        <taxon>Sphingomonadaceae</taxon>
        <taxon>Novosphingobium</taxon>
    </lineage>
</organism>
<dbReference type="GO" id="GO:0030256">
    <property type="term" value="C:type I protein secretion system complex"/>
    <property type="evidence" value="ECO:0007669"/>
    <property type="project" value="InterPro"/>
</dbReference>
<comment type="caution">
    <text evidence="13">The sequence shown here is derived from an EMBL/GenBank/DDBJ whole genome shotgun (WGS) entry which is preliminary data.</text>
</comment>
<evidence type="ECO:0000256" key="4">
    <source>
        <dbReference type="ARBA" id="ARBA00022692"/>
    </source>
</evidence>
<dbReference type="NCBIfam" id="TIGR01846">
    <property type="entry name" value="type_I_sec_HlyB"/>
    <property type="match status" value="1"/>
</dbReference>
<feature type="transmembrane region" description="Helical" evidence="9">
    <location>
        <begin position="209"/>
        <end position="229"/>
    </location>
</feature>
<dbReference type="GO" id="GO:0006508">
    <property type="term" value="P:proteolysis"/>
    <property type="evidence" value="ECO:0007669"/>
    <property type="project" value="InterPro"/>
</dbReference>
<evidence type="ECO:0000313" key="13">
    <source>
        <dbReference type="EMBL" id="MBB3860677.1"/>
    </source>
</evidence>
<dbReference type="InterPro" id="IPR036640">
    <property type="entry name" value="ABC1_TM_sf"/>
</dbReference>